<dbReference type="InterPro" id="IPR051408">
    <property type="entry name" value="Phosphate_transprt_permease"/>
</dbReference>
<dbReference type="KEGG" id="ace:Acel_0093"/>
<dbReference type="SUPFAM" id="SSF161098">
    <property type="entry name" value="MetI-like"/>
    <property type="match status" value="1"/>
</dbReference>
<dbReference type="OrthoDB" id="9775069at2"/>
<dbReference type="CDD" id="cd06261">
    <property type="entry name" value="TM_PBP2"/>
    <property type="match status" value="1"/>
</dbReference>
<dbReference type="InterPro" id="IPR000515">
    <property type="entry name" value="MetI-like"/>
</dbReference>
<keyword evidence="13" id="KW-1185">Reference proteome</keyword>
<keyword evidence="6" id="KW-0592">Phosphate transport</keyword>
<keyword evidence="7 10" id="KW-0812">Transmembrane</keyword>
<keyword evidence="9 10" id="KW-0472">Membrane</keyword>
<evidence type="ECO:0000259" key="11">
    <source>
        <dbReference type="PROSITE" id="PS50928"/>
    </source>
</evidence>
<dbReference type="PANTHER" id="PTHR42922">
    <property type="entry name" value="PHOSPHATE TRANSPORT SYSTEM PERMEASE PROTEIN PSTA"/>
    <property type="match status" value="1"/>
</dbReference>
<name>A0LR09_ACIC1</name>
<dbReference type="GO" id="GO:0005315">
    <property type="term" value="F:phosphate transmembrane transporter activity"/>
    <property type="evidence" value="ECO:0007669"/>
    <property type="project" value="InterPro"/>
</dbReference>
<dbReference type="Gene3D" id="1.10.3720.10">
    <property type="entry name" value="MetI-like"/>
    <property type="match status" value="1"/>
</dbReference>
<evidence type="ECO:0000313" key="12">
    <source>
        <dbReference type="EMBL" id="ABK51869.1"/>
    </source>
</evidence>
<dbReference type="Pfam" id="PF00528">
    <property type="entry name" value="BPD_transp_1"/>
    <property type="match status" value="1"/>
</dbReference>
<evidence type="ECO:0000256" key="6">
    <source>
        <dbReference type="ARBA" id="ARBA00022592"/>
    </source>
</evidence>
<feature type="transmembrane region" description="Helical" evidence="10">
    <location>
        <begin position="267"/>
        <end position="289"/>
    </location>
</feature>
<protein>
    <recommendedName>
        <fullName evidence="10">Phosphate transport system permease protein PstA</fullName>
    </recommendedName>
</protein>
<feature type="domain" description="ABC transmembrane type-1" evidence="11">
    <location>
        <begin position="80"/>
        <end position="287"/>
    </location>
</feature>
<dbReference type="InterPro" id="IPR035906">
    <property type="entry name" value="MetI-like_sf"/>
</dbReference>
<gene>
    <name evidence="12" type="ordered locus">Acel_0093</name>
</gene>
<dbReference type="STRING" id="351607.Acel_0093"/>
<evidence type="ECO:0000256" key="9">
    <source>
        <dbReference type="ARBA" id="ARBA00023136"/>
    </source>
</evidence>
<dbReference type="AlphaFoldDB" id="A0LR09"/>
<evidence type="ECO:0000256" key="1">
    <source>
        <dbReference type="ARBA" id="ARBA00003510"/>
    </source>
</evidence>
<dbReference type="PROSITE" id="PS50928">
    <property type="entry name" value="ABC_TM1"/>
    <property type="match status" value="1"/>
</dbReference>
<dbReference type="eggNOG" id="COG0581">
    <property type="taxonomic scope" value="Bacteria"/>
</dbReference>
<evidence type="ECO:0000313" key="13">
    <source>
        <dbReference type="Proteomes" id="UP000008221"/>
    </source>
</evidence>
<dbReference type="InterPro" id="IPR005672">
    <property type="entry name" value="Phosphate_PstA"/>
</dbReference>
<organism evidence="12 13">
    <name type="scientific">Acidothermus cellulolyticus (strain ATCC 43068 / DSM 8971 / 11B)</name>
    <dbReference type="NCBI Taxonomy" id="351607"/>
    <lineage>
        <taxon>Bacteria</taxon>
        <taxon>Bacillati</taxon>
        <taxon>Actinomycetota</taxon>
        <taxon>Actinomycetes</taxon>
        <taxon>Acidothermales</taxon>
        <taxon>Acidothermaceae</taxon>
        <taxon>Acidothermus</taxon>
    </lineage>
</organism>
<comment type="subcellular location">
    <subcellularLocation>
        <location evidence="2 10">Cell membrane</location>
        <topology evidence="2 10">Multi-pass membrane protein</topology>
    </subcellularLocation>
</comment>
<comment type="similarity">
    <text evidence="3 10">Belongs to the binding-protein-dependent transport system permease family. CysTW subfamily.</text>
</comment>
<dbReference type="GO" id="GO:0005886">
    <property type="term" value="C:plasma membrane"/>
    <property type="evidence" value="ECO:0007669"/>
    <property type="project" value="UniProtKB-SubCell"/>
</dbReference>
<proteinExistence type="inferred from homology"/>
<feature type="transmembrane region" description="Helical" evidence="10">
    <location>
        <begin position="195"/>
        <end position="217"/>
    </location>
</feature>
<evidence type="ECO:0000256" key="2">
    <source>
        <dbReference type="ARBA" id="ARBA00004651"/>
    </source>
</evidence>
<evidence type="ECO:0000256" key="4">
    <source>
        <dbReference type="ARBA" id="ARBA00022448"/>
    </source>
</evidence>
<evidence type="ECO:0000256" key="10">
    <source>
        <dbReference type="RuleBase" id="RU363043"/>
    </source>
</evidence>
<dbReference type="RefSeq" id="WP_011718933.1">
    <property type="nucleotide sequence ID" value="NC_008578.1"/>
</dbReference>
<feature type="transmembrane region" description="Helical" evidence="10">
    <location>
        <begin position="118"/>
        <end position="143"/>
    </location>
</feature>
<dbReference type="FunCoup" id="A0LR09">
    <property type="interactions" value="27"/>
</dbReference>
<evidence type="ECO:0000256" key="7">
    <source>
        <dbReference type="ARBA" id="ARBA00022692"/>
    </source>
</evidence>
<feature type="transmembrane region" description="Helical" evidence="10">
    <location>
        <begin position="87"/>
        <end position="106"/>
    </location>
</feature>
<evidence type="ECO:0000256" key="3">
    <source>
        <dbReference type="ARBA" id="ARBA00007069"/>
    </source>
</evidence>
<sequence>MTASSLLAASKIQRRARSRLVSGTMSLLIAGAFLLAAVPLFLVVGYTLSRGVTHFSWIFFSHSLAGVPPSQPGGGIAAATIGTIEQVGIATLVSVPLGLAAAIYLAEYGVGTRFAGAVSFLVDVMTGVPSIVAGLFVYAFFVISLHRGFSGLAAALALSILMLPVVIRSSQDMIAAVPTSLREAGYALGLRRWRVIAFIVLPTARSGLVTGVMLAVARVCGETAPLLVTAFDNAYINTNPLHGQQSALPLVIFNQAQQAYQPAVDRAWAAAATLILAIVTLYITARLLARRRLGGKSG</sequence>
<dbReference type="NCBIfam" id="TIGR00974">
    <property type="entry name" value="3a0107s02c"/>
    <property type="match status" value="1"/>
</dbReference>
<reference evidence="12 13" key="1">
    <citation type="journal article" date="2009" name="Genome Res.">
        <title>Complete genome of the cellulolytic thermophile Acidothermus cellulolyticus 11B provides insights into its ecophysiological and evolutionary adaptations.</title>
        <authorList>
            <person name="Barabote R.D."/>
            <person name="Xie G."/>
            <person name="Leu D.H."/>
            <person name="Normand P."/>
            <person name="Necsulea A."/>
            <person name="Daubin V."/>
            <person name="Medigue C."/>
            <person name="Adney W.S."/>
            <person name="Xu X.C."/>
            <person name="Lapidus A."/>
            <person name="Parales R.E."/>
            <person name="Detter C."/>
            <person name="Pujic P."/>
            <person name="Bruce D."/>
            <person name="Lavire C."/>
            <person name="Challacombe J.F."/>
            <person name="Brettin T.S."/>
            <person name="Berry A.M."/>
        </authorList>
    </citation>
    <scope>NUCLEOTIDE SEQUENCE [LARGE SCALE GENOMIC DNA]</scope>
    <source>
        <strain evidence="13">ATCC 43068 / DSM 8971 / 11B</strain>
    </source>
</reference>
<evidence type="ECO:0000256" key="8">
    <source>
        <dbReference type="ARBA" id="ARBA00022989"/>
    </source>
</evidence>
<dbReference type="InParanoid" id="A0LR09"/>
<dbReference type="PANTHER" id="PTHR42922:SF1">
    <property type="entry name" value="PHOSPHATE TRANSPORT SYSTEM PERMEASE PROTEIN PSTA"/>
    <property type="match status" value="1"/>
</dbReference>
<accession>A0LR09</accession>
<dbReference type="GO" id="GO:0035435">
    <property type="term" value="P:phosphate ion transmembrane transport"/>
    <property type="evidence" value="ECO:0007669"/>
    <property type="project" value="InterPro"/>
</dbReference>
<feature type="transmembrane region" description="Helical" evidence="10">
    <location>
        <begin position="149"/>
        <end position="167"/>
    </location>
</feature>
<dbReference type="Proteomes" id="UP000008221">
    <property type="component" value="Chromosome"/>
</dbReference>
<feature type="transmembrane region" description="Helical" evidence="10">
    <location>
        <begin position="20"/>
        <end position="48"/>
    </location>
</feature>
<dbReference type="EMBL" id="CP000481">
    <property type="protein sequence ID" value="ABK51869.1"/>
    <property type="molecule type" value="Genomic_DNA"/>
</dbReference>
<keyword evidence="5 10" id="KW-1003">Cell membrane</keyword>
<dbReference type="HOGENOM" id="CLU_033621_2_0_11"/>
<evidence type="ECO:0000256" key="5">
    <source>
        <dbReference type="ARBA" id="ARBA00022475"/>
    </source>
</evidence>
<comment type="function">
    <text evidence="1">Part of the binding-protein-dependent transport system for phosphate; probably responsible for the translocation of the substrate across the membrane.</text>
</comment>
<keyword evidence="4" id="KW-0813">Transport</keyword>
<keyword evidence="8 10" id="KW-1133">Transmembrane helix</keyword>